<proteinExistence type="predicted"/>
<reference evidence="1" key="2">
    <citation type="submission" date="2015-03" db="EMBL/GenBank/DDBJ databases">
        <authorList>
            <person name="Chow C.-E.T."/>
            <person name="Winget D.M."/>
            <person name="White R.A.III."/>
            <person name="Hallam S.J."/>
            <person name="Suttle C.A."/>
        </authorList>
    </citation>
    <scope>NUCLEOTIDE SEQUENCE</scope>
    <source>
        <strain evidence="1">Oxic1_7</strain>
    </source>
</reference>
<sequence length="64" mass="7586">MHQQSGTLLLDLHDLQISLAWHPPFFSSESMENQISLLYLDWYMLTILNDVILCQMPLLIRWLV</sequence>
<protein>
    <submittedName>
        <fullName evidence="1">Uncharacterized protein</fullName>
    </submittedName>
</protein>
<name>A0A0F7LA46_9VIRU</name>
<reference evidence="1" key="1">
    <citation type="journal article" date="2015" name="Front. Microbiol.">
        <title>Combining genomic sequencing methods to explore viral diversity and reveal potential virus-host interactions.</title>
        <authorList>
            <person name="Chow C.E."/>
            <person name="Winget D.M."/>
            <person name="White R.A.III."/>
            <person name="Hallam S.J."/>
            <person name="Suttle C.A."/>
        </authorList>
    </citation>
    <scope>NUCLEOTIDE SEQUENCE</scope>
    <source>
        <strain evidence="1">Oxic1_7</strain>
    </source>
</reference>
<dbReference type="EMBL" id="KR029602">
    <property type="protein sequence ID" value="AKH48272.1"/>
    <property type="molecule type" value="Genomic_DNA"/>
</dbReference>
<evidence type="ECO:0000313" key="1">
    <source>
        <dbReference type="EMBL" id="AKH48272.1"/>
    </source>
</evidence>
<organism evidence="1">
    <name type="scientific">uncultured marine virus</name>
    <dbReference type="NCBI Taxonomy" id="186617"/>
    <lineage>
        <taxon>Viruses</taxon>
        <taxon>environmental samples</taxon>
    </lineage>
</organism>
<accession>A0A0F7LA46</accession>